<dbReference type="GO" id="GO:0005886">
    <property type="term" value="C:plasma membrane"/>
    <property type="evidence" value="ECO:0007669"/>
    <property type="project" value="UniProtKB-UniRule"/>
</dbReference>
<dbReference type="AlphaFoldDB" id="A0A9N7RI97"/>
<dbReference type="GO" id="GO:0042128">
    <property type="term" value="P:nitrate assimilation"/>
    <property type="evidence" value="ECO:0007669"/>
    <property type="project" value="UniProtKB-UniRule"/>
</dbReference>
<reference evidence="2" key="1">
    <citation type="submission" date="2019-12" db="EMBL/GenBank/DDBJ databases">
        <authorList>
            <person name="Scholes J."/>
        </authorList>
    </citation>
    <scope>NUCLEOTIDE SEQUENCE</scope>
</reference>
<keyword evidence="1" id="KW-1003">Cell membrane</keyword>
<keyword evidence="1" id="KW-1133">Transmembrane helix</keyword>
<dbReference type="GO" id="GO:0010167">
    <property type="term" value="P:response to nitrate"/>
    <property type="evidence" value="ECO:0007669"/>
    <property type="project" value="UniProtKB-UniRule"/>
</dbReference>
<evidence type="ECO:0000313" key="2">
    <source>
        <dbReference type="EMBL" id="CAA0831869.1"/>
    </source>
</evidence>
<feature type="signal peptide" evidence="1">
    <location>
        <begin position="1"/>
        <end position="22"/>
    </location>
</feature>
<dbReference type="GO" id="GO:0015112">
    <property type="term" value="F:nitrate transmembrane transporter activity"/>
    <property type="evidence" value="ECO:0007669"/>
    <property type="project" value="TreeGrafter"/>
</dbReference>
<name>A0A9N7RI97_STRHE</name>
<comment type="similarity">
    <text evidence="1">Belongs to the NAR2 family.</text>
</comment>
<dbReference type="EMBL" id="CACSLK010027833">
    <property type="protein sequence ID" value="CAA0831869.1"/>
    <property type="molecule type" value="Genomic_DNA"/>
</dbReference>
<dbReference type="OrthoDB" id="2015470at2759"/>
<dbReference type="Proteomes" id="UP001153555">
    <property type="component" value="Unassembled WGS sequence"/>
</dbReference>
<keyword evidence="1" id="KW-0534">Nitrate assimilation</keyword>
<comment type="caution">
    <text evidence="2">The sequence shown here is derived from an EMBL/GenBank/DDBJ whole genome shotgun (WGS) entry which is preliminary data.</text>
</comment>
<keyword evidence="1" id="KW-0812">Transmembrane</keyword>
<dbReference type="InterPro" id="IPR036116">
    <property type="entry name" value="FN3_sf"/>
</dbReference>
<dbReference type="PANTHER" id="PTHR34806">
    <property type="entry name" value="HIGH-AFFINITY NITRATE TRANSPORTER 3.2"/>
    <property type="match status" value="1"/>
</dbReference>
<feature type="chain" id="PRO_5040556962" description="High-affinity nitrate transporter" evidence="1">
    <location>
        <begin position="23"/>
        <end position="204"/>
    </location>
</feature>
<proteinExistence type="inferred from homology"/>
<evidence type="ECO:0000256" key="1">
    <source>
        <dbReference type="PIRNR" id="PIRNR012939"/>
    </source>
</evidence>
<keyword evidence="3" id="KW-1185">Reference proteome</keyword>
<evidence type="ECO:0000313" key="3">
    <source>
        <dbReference type="Proteomes" id="UP001153555"/>
    </source>
</evidence>
<organism evidence="2 3">
    <name type="scientific">Striga hermonthica</name>
    <name type="common">Purple witchweed</name>
    <name type="synonym">Buchnera hermonthica</name>
    <dbReference type="NCBI Taxonomy" id="68872"/>
    <lineage>
        <taxon>Eukaryota</taxon>
        <taxon>Viridiplantae</taxon>
        <taxon>Streptophyta</taxon>
        <taxon>Embryophyta</taxon>
        <taxon>Tracheophyta</taxon>
        <taxon>Spermatophyta</taxon>
        <taxon>Magnoliopsida</taxon>
        <taxon>eudicotyledons</taxon>
        <taxon>Gunneridae</taxon>
        <taxon>Pentapetalae</taxon>
        <taxon>asterids</taxon>
        <taxon>lamiids</taxon>
        <taxon>Lamiales</taxon>
        <taxon>Orobanchaceae</taxon>
        <taxon>Buchnereae</taxon>
        <taxon>Striga</taxon>
    </lineage>
</organism>
<keyword evidence="1" id="KW-0732">Signal</keyword>
<feature type="transmembrane region" description="Helical" evidence="1">
    <location>
        <begin position="175"/>
        <end position="194"/>
    </location>
</feature>
<comment type="function">
    <text evidence="1">Involved in nitrate transport.</text>
</comment>
<dbReference type="Pfam" id="PF16974">
    <property type="entry name" value="NAR2"/>
    <property type="match status" value="1"/>
</dbReference>
<accession>A0A9N7RI97</accession>
<gene>
    <name evidence="2" type="ORF">SHERM_27181</name>
</gene>
<dbReference type="InterPro" id="IPR016605">
    <property type="entry name" value="Transptr_NO3_Nar2"/>
</dbReference>
<dbReference type="PIRSF" id="PIRSF012939">
    <property type="entry name" value="Transpt_NO3_Nar2"/>
    <property type="match status" value="1"/>
</dbReference>
<dbReference type="PANTHER" id="PTHR34806:SF1">
    <property type="entry name" value="HIGH-AFFINITY NITRATE TRANSPORTER 3.1"/>
    <property type="match status" value="1"/>
</dbReference>
<dbReference type="SUPFAM" id="SSF49265">
    <property type="entry name" value="Fibronectin type III"/>
    <property type="match status" value="1"/>
</dbReference>
<protein>
    <recommendedName>
        <fullName evidence="1">High-affinity nitrate transporter</fullName>
    </recommendedName>
</protein>
<keyword evidence="1" id="KW-0472">Membrane</keyword>
<sequence length="204" mass="22624">MANHSWLTGLILLSCFAATCCGTVIMFSSLNRALIVTATPQAGQVLQAGEDTITVSWSYNTSFPAGTDSNYRTVKIMLCYAPISQRDRGWRKTVDQLNKDKTCQHEIVSRPYTRSNNNFTYTVKKDVPSATYFIRAYALDSHGTEAAYGQTTNAQKTTNLFDVQAISGRHVSLDVASACFSAFSVISLFGFFYMEKRKAKSQSK</sequence>